<dbReference type="EMBL" id="UYYB01108126">
    <property type="protein sequence ID" value="VDM80305.1"/>
    <property type="molecule type" value="Genomic_DNA"/>
</dbReference>
<dbReference type="OrthoDB" id="5774418at2759"/>
<evidence type="ECO:0000313" key="1">
    <source>
        <dbReference type="EMBL" id="VDM80305.1"/>
    </source>
</evidence>
<gene>
    <name evidence="1" type="ORF">SVUK_LOCUS15303</name>
</gene>
<reference evidence="1 2" key="1">
    <citation type="submission" date="2018-11" db="EMBL/GenBank/DDBJ databases">
        <authorList>
            <consortium name="Pathogen Informatics"/>
        </authorList>
    </citation>
    <scope>NUCLEOTIDE SEQUENCE [LARGE SCALE GENOMIC DNA]</scope>
</reference>
<evidence type="ECO:0000313" key="2">
    <source>
        <dbReference type="Proteomes" id="UP000270094"/>
    </source>
</evidence>
<organism evidence="1 2">
    <name type="scientific">Strongylus vulgaris</name>
    <name type="common">Blood worm</name>
    <dbReference type="NCBI Taxonomy" id="40348"/>
    <lineage>
        <taxon>Eukaryota</taxon>
        <taxon>Metazoa</taxon>
        <taxon>Ecdysozoa</taxon>
        <taxon>Nematoda</taxon>
        <taxon>Chromadorea</taxon>
        <taxon>Rhabditida</taxon>
        <taxon>Rhabditina</taxon>
        <taxon>Rhabditomorpha</taxon>
        <taxon>Strongyloidea</taxon>
        <taxon>Strongylidae</taxon>
        <taxon>Strongylus</taxon>
    </lineage>
</organism>
<dbReference type="PANTHER" id="PTHR34401:SF6">
    <property type="entry name" value="DUF19 DOMAIN-CONTAINING PROTEIN"/>
    <property type="match status" value="1"/>
</dbReference>
<dbReference type="PANTHER" id="PTHR34401">
    <property type="entry name" value="PROTEIN CBG12388-RELATED"/>
    <property type="match status" value="1"/>
</dbReference>
<protein>
    <submittedName>
        <fullName evidence="1">Uncharacterized protein</fullName>
    </submittedName>
</protein>
<accession>A0A3P7LC32</accession>
<dbReference type="Proteomes" id="UP000270094">
    <property type="component" value="Unassembled WGS sequence"/>
</dbReference>
<proteinExistence type="predicted"/>
<feature type="non-terminal residue" evidence="1">
    <location>
        <position position="130"/>
    </location>
</feature>
<dbReference type="AlphaFoldDB" id="A0A3P7LC32"/>
<name>A0A3P7LC32_STRVU</name>
<sequence length="130" mass="14493">MANLCNVENEGKPVANQGIDVILKSRIEGETIRQCSCAEQQECTREMKAQAKECSEPCFATFGSITSQPHELKRCFDDKDDILHRFLTCFEQKVEGCVPDLNGPQIPKTSIPKLFSIGEHHIVNKSAAIQ</sequence>
<keyword evidence="2" id="KW-1185">Reference proteome</keyword>